<dbReference type="RefSeq" id="WP_126757761.1">
    <property type="nucleotide sequence ID" value="NZ_PIPQ01000005.1"/>
</dbReference>
<comment type="caution">
    <text evidence="1">The sequence shown here is derived from an EMBL/GenBank/DDBJ whole genome shotgun (WGS) entry which is preliminary data.</text>
</comment>
<evidence type="ECO:0000313" key="2">
    <source>
        <dbReference type="Proteomes" id="UP000286976"/>
    </source>
</evidence>
<dbReference type="OrthoDB" id="9777312at2"/>
<proteinExistence type="predicted"/>
<accession>A0A432X143</accession>
<sequence>MVHFRAEDFISRVIDRIESKIESGECTFIKNDFSKECETVFVENVNELKGEELVTVSSVQHELNSHQFPDVVINYVDGLTIGVEIKSSTSKGKSWIINGNSVLGSTSVKVDALYIVFFKMAPTGTIEIRMADYESCVSDVVVTHSPRYKIDLGISKEESFFNKSGITYSELNNSTSPIELITDYFKKEGKTAWWLGKSEDDTSPAIITSWSSLSASLINRIYGEAFVLFPELLNGPPHCKYNQLSKWLVSKYSVVDSSLRDKFSAGGKSDIEYCGYEIPQAPKVLKTFLEKKDYIILAFNELEGNELKSYWVEYTHIPNERKARQHIWKKLLLKNNIEPQHFEFILRVLEIDTP</sequence>
<dbReference type="EMBL" id="PIPQ01000005">
    <property type="protein sequence ID" value="RUO39890.1"/>
    <property type="molecule type" value="Genomic_DNA"/>
</dbReference>
<gene>
    <name evidence="1" type="ORF">CWE15_09065</name>
</gene>
<organism evidence="1 2">
    <name type="scientific">Aliidiomarina taiwanensis</name>
    <dbReference type="NCBI Taxonomy" id="946228"/>
    <lineage>
        <taxon>Bacteria</taxon>
        <taxon>Pseudomonadati</taxon>
        <taxon>Pseudomonadota</taxon>
        <taxon>Gammaproteobacteria</taxon>
        <taxon>Alteromonadales</taxon>
        <taxon>Idiomarinaceae</taxon>
        <taxon>Aliidiomarina</taxon>
    </lineage>
</organism>
<evidence type="ECO:0000313" key="1">
    <source>
        <dbReference type="EMBL" id="RUO39890.1"/>
    </source>
</evidence>
<name>A0A432X143_9GAMM</name>
<reference evidence="1 2" key="1">
    <citation type="journal article" date="2011" name="Front. Microbiol.">
        <title>Genomic signatures of strain selection and enhancement in Bacillus atrophaeus var. globigii, a historical biowarfare simulant.</title>
        <authorList>
            <person name="Gibbons H.S."/>
            <person name="Broomall S.M."/>
            <person name="McNew L.A."/>
            <person name="Daligault H."/>
            <person name="Chapman C."/>
            <person name="Bruce D."/>
            <person name="Karavis M."/>
            <person name="Krepps M."/>
            <person name="McGregor P.A."/>
            <person name="Hong C."/>
            <person name="Park K.H."/>
            <person name="Akmal A."/>
            <person name="Feldman A."/>
            <person name="Lin J.S."/>
            <person name="Chang W.E."/>
            <person name="Higgs B.W."/>
            <person name="Demirev P."/>
            <person name="Lindquist J."/>
            <person name="Liem A."/>
            <person name="Fochler E."/>
            <person name="Read T.D."/>
            <person name="Tapia R."/>
            <person name="Johnson S."/>
            <person name="Bishop-Lilly K.A."/>
            <person name="Detter C."/>
            <person name="Han C."/>
            <person name="Sozhamannan S."/>
            <person name="Rosenzweig C.N."/>
            <person name="Skowronski E.W."/>
        </authorList>
    </citation>
    <scope>NUCLEOTIDE SEQUENCE [LARGE SCALE GENOMIC DNA]</scope>
    <source>
        <strain evidence="1 2">AIT1</strain>
    </source>
</reference>
<keyword evidence="2" id="KW-1185">Reference proteome</keyword>
<dbReference type="AlphaFoldDB" id="A0A432X143"/>
<protein>
    <submittedName>
        <fullName evidence="1">Uncharacterized protein</fullName>
    </submittedName>
</protein>
<dbReference type="Proteomes" id="UP000286976">
    <property type="component" value="Unassembled WGS sequence"/>
</dbReference>